<dbReference type="PROSITE" id="PS51186">
    <property type="entry name" value="GNAT"/>
    <property type="match status" value="1"/>
</dbReference>
<keyword evidence="5" id="KW-1185">Reference proteome</keyword>
<dbReference type="PANTHER" id="PTHR43877:SF2">
    <property type="entry name" value="AMINOALKYLPHOSPHONATE N-ACETYLTRANSFERASE-RELATED"/>
    <property type="match status" value="1"/>
</dbReference>
<evidence type="ECO:0000313" key="4">
    <source>
        <dbReference type="EMBL" id="NNH23425.1"/>
    </source>
</evidence>
<gene>
    <name evidence="4" type="ORF">HLB09_10040</name>
</gene>
<dbReference type="InterPro" id="IPR016181">
    <property type="entry name" value="Acyl_CoA_acyltransferase"/>
</dbReference>
<dbReference type="RefSeq" id="WP_171203241.1">
    <property type="nucleotide sequence ID" value="NZ_BAAANP010000001.1"/>
</dbReference>
<evidence type="ECO:0000259" key="3">
    <source>
        <dbReference type="PROSITE" id="PS51186"/>
    </source>
</evidence>
<evidence type="ECO:0000313" key="5">
    <source>
        <dbReference type="Proteomes" id="UP000555552"/>
    </source>
</evidence>
<dbReference type="SUPFAM" id="SSF55729">
    <property type="entry name" value="Acyl-CoA N-acyltransferases (Nat)"/>
    <property type="match status" value="1"/>
</dbReference>
<dbReference type="EMBL" id="JABEMA010000138">
    <property type="protein sequence ID" value="NNH23425.1"/>
    <property type="molecule type" value="Genomic_DNA"/>
</dbReference>
<name>A0A849BPN8_9ACTN</name>
<protein>
    <submittedName>
        <fullName evidence="4">GNAT family N-acetyltransferase</fullName>
    </submittedName>
</protein>
<evidence type="ECO:0000256" key="1">
    <source>
        <dbReference type="ARBA" id="ARBA00022679"/>
    </source>
</evidence>
<dbReference type="InterPro" id="IPR000182">
    <property type="entry name" value="GNAT_dom"/>
</dbReference>
<proteinExistence type="predicted"/>
<dbReference type="Proteomes" id="UP000555552">
    <property type="component" value="Unassembled WGS sequence"/>
</dbReference>
<evidence type="ECO:0000256" key="2">
    <source>
        <dbReference type="ARBA" id="ARBA00023315"/>
    </source>
</evidence>
<dbReference type="Gene3D" id="3.40.630.30">
    <property type="match status" value="1"/>
</dbReference>
<dbReference type="PANTHER" id="PTHR43877">
    <property type="entry name" value="AMINOALKYLPHOSPHONATE N-ACETYLTRANSFERASE-RELATED-RELATED"/>
    <property type="match status" value="1"/>
</dbReference>
<keyword evidence="1 4" id="KW-0808">Transferase</keyword>
<accession>A0A849BPN8</accession>
<keyword evidence="2" id="KW-0012">Acyltransferase</keyword>
<dbReference type="Pfam" id="PF00583">
    <property type="entry name" value="Acetyltransf_1"/>
    <property type="match status" value="1"/>
</dbReference>
<sequence>MTAIGVRPMTQEEFATWQHQVARAYADEQVAAGSWPADGALERALEGNARWLPRGLATPDMLLLRAVLPDGTPVGRVWIGLRHPRGTPDCAFLYDIEVDAEHRGRGLGRALLEQAELAVRARGVGSLELDVFGSNAGAVGLYASAGYAVVTQQMRKNLGAAD</sequence>
<dbReference type="InterPro" id="IPR050832">
    <property type="entry name" value="Bact_Acetyltransf"/>
</dbReference>
<feature type="domain" description="N-acetyltransferase" evidence="3">
    <location>
        <begin position="4"/>
        <end position="162"/>
    </location>
</feature>
<organism evidence="4 5">
    <name type="scientific">Pseudokineococcus marinus</name>
    <dbReference type="NCBI Taxonomy" id="351215"/>
    <lineage>
        <taxon>Bacteria</taxon>
        <taxon>Bacillati</taxon>
        <taxon>Actinomycetota</taxon>
        <taxon>Actinomycetes</taxon>
        <taxon>Kineosporiales</taxon>
        <taxon>Kineosporiaceae</taxon>
        <taxon>Pseudokineococcus</taxon>
    </lineage>
</organism>
<dbReference type="CDD" id="cd04301">
    <property type="entry name" value="NAT_SF"/>
    <property type="match status" value="1"/>
</dbReference>
<dbReference type="GO" id="GO:0016747">
    <property type="term" value="F:acyltransferase activity, transferring groups other than amino-acyl groups"/>
    <property type="evidence" value="ECO:0007669"/>
    <property type="project" value="InterPro"/>
</dbReference>
<dbReference type="AlphaFoldDB" id="A0A849BPN8"/>
<comment type="caution">
    <text evidence="4">The sequence shown here is derived from an EMBL/GenBank/DDBJ whole genome shotgun (WGS) entry which is preliminary data.</text>
</comment>
<reference evidence="4 5" key="1">
    <citation type="submission" date="2020-05" db="EMBL/GenBank/DDBJ databases">
        <title>MicrobeNet Type strains.</title>
        <authorList>
            <person name="Nicholson A.C."/>
        </authorList>
    </citation>
    <scope>NUCLEOTIDE SEQUENCE [LARGE SCALE GENOMIC DNA]</scope>
    <source>
        <strain evidence="4 5">JCM 14547</strain>
    </source>
</reference>